<dbReference type="Pfam" id="PF00454">
    <property type="entry name" value="PI3_PI4_kinase"/>
    <property type="match status" value="1"/>
</dbReference>
<feature type="region of interest" description="Disordered" evidence="2">
    <location>
        <begin position="1"/>
        <end position="32"/>
    </location>
</feature>
<dbReference type="Gene3D" id="1.10.1070.11">
    <property type="entry name" value="Phosphatidylinositol 3-/4-kinase, catalytic domain"/>
    <property type="match status" value="1"/>
</dbReference>
<dbReference type="InterPro" id="IPR046807">
    <property type="entry name" value="Tra1_central"/>
</dbReference>
<feature type="region of interest" description="Disordered" evidence="2">
    <location>
        <begin position="221"/>
        <end position="264"/>
    </location>
</feature>
<dbReference type="InterPro" id="IPR000403">
    <property type="entry name" value="PI3/4_kinase_cat_dom"/>
</dbReference>
<dbReference type="PROSITE" id="PS51189">
    <property type="entry name" value="FAT"/>
    <property type="match status" value="1"/>
</dbReference>
<dbReference type="Pfam" id="PF20206">
    <property type="entry name" value="Tra1_ring"/>
    <property type="match status" value="1"/>
</dbReference>
<dbReference type="GO" id="GO:0006281">
    <property type="term" value="P:DNA repair"/>
    <property type="evidence" value="ECO:0007669"/>
    <property type="project" value="TreeGrafter"/>
</dbReference>
<feature type="region of interest" description="Disordered" evidence="2">
    <location>
        <begin position="2052"/>
        <end position="2089"/>
    </location>
</feature>
<dbReference type="GO" id="GO:0000124">
    <property type="term" value="C:SAGA complex"/>
    <property type="evidence" value="ECO:0007669"/>
    <property type="project" value="TreeGrafter"/>
</dbReference>
<sequence length="3748" mass="420781">MAGPPSTSSAGRRPSQGPKVQPGTFGQGTPLEGQSFETIADKLRDTTIDYKVKTNLATELRDAIDMYQKDLDLGKLFEVLLPCFTEILRNGEPAFRSNSGEHKLRNLLIQILHRLPHVEPLRQHAPDLMSLLLHLLRIEAEDNAALCMKVIIDLHRTYSRPPPPSASTAQSAPGADPSAASAAAAPVVDPTVAQIEASVDEFLEIVAELFKNMGPVVSETFADSSSRHTRSQGNAAEANAQSPSSTGGPGSIGGDSEAGSGSAQPVIHAPAMRSFKLLQDCPASIVFIFQTYRPLVNKAITIFVPLVFDFIQMQAEPQRAKHAMQDPGTSWVGICPEIPKEKRGAFQDMVMAQTKTMSFLAYIHRVSNTALSSYLNVLPQIAVRLMKDCPSEAVAMKRDLIIATRHILQSDLRTAFLSQIDTLLDEHVLTGNSITGHENLRPLAFSMLADLIHHCRADLTLPQLSRVVHTYCANVHDPTLASAIQTMCSKLLLNLIDPIASKEPSEAVKILQRILLAFVSRMEAMAEVRDEWSKWSKAREPLPALVGKVRTREKERIEWTKRQQEKGKGKAIEPAEGDAAMDVDNSAATEGKEVVKADEATTSDAMQVDGSAEASTSGTVKEISTAGEGDDKTVAKKDENKEPAALSLDDVDVERAKPIKKAVVMVDPGPDPIKDARFLFRNLLFGFKTLSLALKRMGGQGPDTELMCRFFDAAVKSMILFDPARDQGREQKEVMEVLTSTLVHTELVIFQEVIENRMGFFFDELIRNHELLVIPQSLLSNESVSQHFVAILFRFLSARLPDLGNSNKENTSVMLRLYKMSFMAVTIFPEKNEPVLLPHLSNLIMNSLKLASQAAEPNSYYLLLRALFRSIGGGRFEILYNEVLPLLQTLLEQLNALLKSADKSRKDLFAELILTVPVRLSVLLPYLSYLMRPLVHALQAGSELVSQGLRTLELCVDNLTQEFLNPLFAPVIDEVMVGLWKLLRPLPFNHQHAHTTMRILGKIGGRNRKGFSPPKLEWKPVGPEALLNINFEGKDATIRIAPIVEVALKIIRRGDVHYRRVAYQFLKYSVAVFLRDGLQVGEPEDTFLQILKGLFDATRVDDFQEEANKYLLDLARLIFALELGKPMPENPMQAKQLLPLSAAFIDGLIENMCTVESPDLSAAAAQTKKIVEALLEFRTPPKTSSPTPSGRPVADAATAVLHQLATRMATQCYDQSWQRKCGAARGMLILISEVGLETRFCIDHEIEFTRALLFALKDMPGEAPSNADMVTDTLLTLVRLCSSDTSDIDKKARRITLNYLVGLLLVEVSCQVASVREAVKRALQTVSEGEGTPITELLRPVKERLLGPIFTKPLRALGFTMQIGHIDAVTYCITLDPPLIEVDEQLVRLLHEALGIADAEDSALLGGKVTYKTMAPLTQLRVVCVQLLSAALANSQLNTPTYNQTRIRALSVYFKLLYSKAPEVVDAAYQSLKQVMLAQGKLPKDLLQTGLKPVLMNLADHKKLSVASLHGLARLLELLTNYFKVEIGQKLVDHFRSLAVPADILRASAKQTSEDGELEVMAAIVNIFRLLPHPAAGQYLEDVIEMVVSVERLLKKLKTSIFTKPLTGFLALHPEKTTAFFFSRLGEERFVPTFRAVLSSEHGKPIREYIAQHSHDLFAPCFDKDGDLGYHATLIIRELIGVEKRWIVDCDSVLPLLITRWVSDVRRTRLKMQGVPHVQQLKEDSVIVEIFIAYLQQEEHIDLLFHLVEAYTYSTSADLTALSRFLNLHVALSEDVELRRRVLDRFLDIYENPAVTQAHKSAALRLLVNPILLIVYSRAERETGLVDAEWIAKVHTKVWQLPHNHPLELGALDEEELRVELCHMTTLLIRQAPSLIESVKKEVIKFGWISIRFDDIDVTQTAYILIASFLAEYESPAKIVAQIYVALLRAHQPEARNLVREALDILAPALPKRMPGSGGGAAQGPSWAILTRRTLIEEGSTIPLLVNIYQLIVRHPDLFFAARDQFFPHMVASLAKLTLNASIASDTRVLTLDVIEVVLKWEKKRIELAKQDEGKMDVDGDSAERSPKRLKTERGASTAPSVASSGAGMTYVPPPSLRDQVVNNLLRFISNSPEPVQRNNLVHRALALLRELIGPSVWDESNVKLSFFQRSFASDVTDETLSQLCNSAEVLNVVSSYKPAEWHVQNIGVLHGIVEKGFSSGEMRLTSSLRPVIERLFDHLPRNVNADSADVPAPVKAYIEWARATIDEGLRQMTNLPAIILLLQAWAKVEPERVDMFVPALIRVFTRYIKEHVASATVVSSVDPNLRLLVSTLDVLRQRVSQLGEQRRWLLSGIVQLVEKSSNIDVCRFILQMVRKWVFDKDEQFPTLKEKAGILSKMISFESRNSEALQKDFLNLILDIYTDASLARSELTFRLEPAFLMGCKVRDPVIRSKFLATFDKSLATGLFSRLHYLLGVQSWETLSETYWIHQALDLLLGAVDTKDPLFTPGASLTVAKNPPAALVTQLEAYNMGELLGAARKLLYADPAATHTVWVSTFKTAWTCLTRIEQRHLTEFMVSLLIKDYHLRSVDRRPNVIQTLLQSAAACTPTLVLPPHVIRYHARTFNSWYTGIELLQETLTDARESDSIRETAMDALSELYAELSEDDLLYGLWRRRAAYNETNAALSWEQIGQWGQAQVLHESAQITARSGIMPYSESELALWEDHWIITAQKLQQWDVLSDMAKNEGNKELLLECAWRLADWNQERPMIENALESMNPVATPRRRVFETYLALLAAYSAKTPEEATAAKKTFAKLCDEGVQLSLRKWYYLPETVTQAHYPLLQTFQQFVELQETQQIFSSLAGTNAANLDTRSAELKSIVGTWRDRLPNLWDDINVWSDLVAWRQHVFAAINKAYLPLVPPPNAPGGQQNASSFAYRGFHETAWIINRFAHVARKHNLNEVCITSLTKIYTLPNIEIQEAFLKLREQAKAHYQNASELASGLEVINNTNLMYFNGPQKAEFFTLKGMFLAKLHLHDEANQTFNLAVSMDMSFPKAWAEWGEYHDRMFKENPSDLNIAANAVSCYLQAAGLYKSAKVRKLLIRILWLLSLDDAAGTIAKAFDNYKGEIPTWYWITFVPQLLLTFTKTDARYVRSILVKIAKTYPQALFFQLRTTRDDLQQAKQRWIAQEKMRQQVIMRAAEAAAAKGEAPPPEPESSNQPLVTPGGTQIPAPIQGQRQPWDWMDDIMSILKTAFPLLALSMEMIVDQMSSRFKPQPDEDIYRLISALLSDALQQYVGRAAQPNDDGLLAPATMGNIARFAESLQPPQTKANFEKDFLTSKPNLREYVQRLQDWRDRYEKTLNNKGKRVNLEASSHWLVEFQYQKFDEIEVPGQYLQHEDNNNNFVRISHFSNRYHVHRGHGVFFRRLTILGQDGSVHQFMIQIPAARTSRREERIMQLFRMLNCTLSNRKESRKRNLQFAVPVVVPLSPSVRIVESDASIATLQEVLEDHCESLGLSKEDPILAYTERIRTMHRQDPPLTRPEILTARQEVFEELSTKMVPDDVLKKYLTKSMGSPNDLWHLRKHMTTSMAAFIFMTYVMSMADRRPQRIHISRATGKMHTSDMVPSIVPGKPELVHGEPVPFRFTPNFQRFIGPHGVEGLLTSSLVAIARALTESEFDLEHRLSIFVREEISTWFTMSKAEPRANLRDYVLNAVDAVVRKAQVMSCKYERERPASAVVPVTQSVLQLIISATSPINLSKAEPTLVPML</sequence>
<feature type="region of interest" description="Disordered" evidence="2">
    <location>
        <begin position="561"/>
        <end position="580"/>
    </location>
</feature>
<dbReference type="SMART" id="SM00146">
    <property type="entry name" value="PI3Kc"/>
    <property type="match status" value="1"/>
</dbReference>
<protein>
    <submittedName>
        <fullName evidence="5">Uncharacterized protein</fullName>
    </submittedName>
</protein>
<dbReference type="SUPFAM" id="SSF48452">
    <property type="entry name" value="TPR-like"/>
    <property type="match status" value="1"/>
</dbReference>
<evidence type="ECO:0000259" key="4">
    <source>
        <dbReference type="PROSITE" id="PS51189"/>
    </source>
</evidence>
<dbReference type="InterPro" id="IPR011990">
    <property type="entry name" value="TPR-like_helical_dom_sf"/>
</dbReference>
<dbReference type="PANTHER" id="PTHR11139">
    <property type="entry name" value="ATAXIA TELANGIECTASIA MUTATED ATM -RELATED"/>
    <property type="match status" value="1"/>
</dbReference>
<dbReference type="EMBL" id="PJQD01000024">
    <property type="protein sequence ID" value="POY74465.1"/>
    <property type="molecule type" value="Genomic_DNA"/>
</dbReference>
<feature type="domain" description="PI3K/PI4K catalytic" evidence="3">
    <location>
        <begin position="3389"/>
        <end position="3715"/>
    </location>
</feature>
<dbReference type="InterPro" id="IPR046805">
    <property type="entry name" value="Tra1_ring"/>
</dbReference>
<feature type="compositionally biased region" description="Basic and acidic residues" evidence="2">
    <location>
        <begin position="561"/>
        <end position="573"/>
    </location>
</feature>
<organism evidence="5 6">
    <name type="scientific">Rhodotorula taiwanensis</name>
    <dbReference type="NCBI Taxonomy" id="741276"/>
    <lineage>
        <taxon>Eukaryota</taxon>
        <taxon>Fungi</taxon>
        <taxon>Dikarya</taxon>
        <taxon>Basidiomycota</taxon>
        <taxon>Pucciniomycotina</taxon>
        <taxon>Microbotryomycetes</taxon>
        <taxon>Sporidiobolales</taxon>
        <taxon>Sporidiobolaceae</taxon>
        <taxon>Rhodotorula</taxon>
    </lineage>
</organism>
<feature type="domain" description="FAT" evidence="4">
    <location>
        <begin position="2596"/>
        <end position="3156"/>
    </location>
</feature>
<dbReference type="PROSITE" id="PS50290">
    <property type="entry name" value="PI3_4_KINASE_3"/>
    <property type="match status" value="1"/>
</dbReference>
<gene>
    <name evidence="5" type="ORF">BMF94_2463</name>
</gene>
<dbReference type="PANTHER" id="PTHR11139:SF1">
    <property type="entry name" value="TRANSFORMATION_TRANSCRIPTION DOMAIN-ASSOCIATED PROTEIN"/>
    <property type="match status" value="1"/>
</dbReference>
<dbReference type="InterPro" id="IPR036940">
    <property type="entry name" value="PI3/4_kinase_cat_sf"/>
</dbReference>
<evidence type="ECO:0000313" key="5">
    <source>
        <dbReference type="EMBL" id="POY74465.1"/>
    </source>
</evidence>
<proteinExistence type="inferred from homology"/>
<evidence type="ECO:0000259" key="3">
    <source>
        <dbReference type="PROSITE" id="PS50290"/>
    </source>
</evidence>
<dbReference type="CDD" id="cd05163">
    <property type="entry name" value="PIKK_TRRAP"/>
    <property type="match status" value="1"/>
</dbReference>
<dbReference type="OrthoDB" id="5570127at2759"/>
<feature type="compositionally biased region" description="Polar residues" evidence="2">
    <location>
        <begin position="1"/>
        <end position="10"/>
    </location>
</feature>
<dbReference type="Pfam" id="PF02259">
    <property type="entry name" value="FAT"/>
    <property type="match status" value="1"/>
</dbReference>
<evidence type="ECO:0000256" key="1">
    <source>
        <dbReference type="ARBA" id="ARBA00007234"/>
    </source>
</evidence>
<name>A0A2S5BCG2_9BASI</name>
<feature type="compositionally biased region" description="Basic and acidic residues" evidence="2">
    <location>
        <begin position="629"/>
        <end position="642"/>
    </location>
</feature>
<feature type="compositionally biased region" description="Basic and acidic residues" evidence="2">
    <location>
        <begin position="2052"/>
        <end position="2074"/>
    </location>
</feature>
<reference evidence="5 6" key="1">
    <citation type="journal article" date="2018" name="Front. Microbiol.">
        <title>Prospects for Fungal Bioremediation of Acidic Radioactive Waste Sites: Characterization and Genome Sequence of Rhodotorula taiwanensis MD1149.</title>
        <authorList>
            <person name="Tkavc R."/>
            <person name="Matrosova V.Y."/>
            <person name="Grichenko O.E."/>
            <person name="Gostincar C."/>
            <person name="Volpe R.P."/>
            <person name="Klimenkova P."/>
            <person name="Gaidamakova E.K."/>
            <person name="Zhou C.E."/>
            <person name="Stewart B.J."/>
            <person name="Lyman M.G."/>
            <person name="Malfatti S.A."/>
            <person name="Rubinfeld B."/>
            <person name="Courtot M."/>
            <person name="Singh J."/>
            <person name="Dalgard C.L."/>
            <person name="Hamilton T."/>
            <person name="Frey K.G."/>
            <person name="Gunde-Cimerman N."/>
            <person name="Dugan L."/>
            <person name="Daly M.J."/>
        </authorList>
    </citation>
    <scope>NUCLEOTIDE SEQUENCE [LARGE SCALE GENOMIC DNA]</scope>
    <source>
        <strain evidence="5 6">MD1149</strain>
    </source>
</reference>
<accession>A0A2S5BCG2</accession>
<dbReference type="Proteomes" id="UP000237144">
    <property type="component" value="Unassembled WGS sequence"/>
</dbReference>
<dbReference type="InterPro" id="IPR003151">
    <property type="entry name" value="PIK-rel_kinase_FAT"/>
</dbReference>
<feature type="region of interest" description="Disordered" evidence="2">
    <location>
        <begin position="161"/>
        <end position="182"/>
    </location>
</feature>
<comment type="caution">
    <text evidence="5">The sequence shown here is derived from an EMBL/GenBank/DDBJ whole genome shotgun (WGS) entry which is preliminary data.</text>
</comment>
<comment type="similarity">
    <text evidence="1">Belongs to the PI3/PI4-kinase family. TRA1 subfamily.</text>
</comment>
<dbReference type="STRING" id="741276.A0A2S5BCG2"/>
<dbReference type="InterPro" id="IPR011009">
    <property type="entry name" value="Kinase-like_dom_sf"/>
</dbReference>
<evidence type="ECO:0000256" key="2">
    <source>
        <dbReference type="SAM" id="MobiDB-lite"/>
    </source>
</evidence>
<feature type="region of interest" description="Disordered" evidence="2">
    <location>
        <begin position="599"/>
        <end position="643"/>
    </location>
</feature>
<feature type="compositionally biased region" description="Low complexity" evidence="2">
    <location>
        <begin position="166"/>
        <end position="182"/>
    </location>
</feature>
<dbReference type="GO" id="GO:0006355">
    <property type="term" value="P:regulation of DNA-templated transcription"/>
    <property type="evidence" value="ECO:0007669"/>
    <property type="project" value="TreeGrafter"/>
</dbReference>
<dbReference type="SUPFAM" id="SSF48371">
    <property type="entry name" value="ARM repeat"/>
    <property type="match status" value="3"/>
</dbReference>
<evidence type="ECO:0000313" key="6">
    <source>
        <dbReference type="Proteomes" id="UP000237144"/>
    </source>
</evidence>
<dbReference type="InterPro" id="IPR050517">
    <property type="entry name" value="DDR_Repair_Kinase"/>
</dbReference>
<feature type="region of interest" description="Disordered" evidence="2">
    <location>
        <begin position="3182"/>
        <end position="3206"/>
    </location>
</feature>
<dbReference type="GO" id="GO:0035267">
    <property type="term" value="C:NuA4 histone acetyltransferase complex"/>
    <property type="evidence" value="ECO:0007669"/>
    <property type="project" value="TreeGrafter"/>
</dbReference>
<dbReference type="SUPFAM" id="SSF56112">
    <property type="entry name" value="Protein kinase-like (PK-like)"/>
    <property type="match status" value="1"/>
</dbReference>
<keyword evidence="6" id="KW-1185">Reference proteome</keyword>
<dbReference type="Pfam" id="PF20175">
    <property type="entry name" value="Tra1_central"/>
    <property type="match status" value="1"/>
</dbReference>
<dbReference type="GO" id="GO:0004672">
    <property type="term" value="F:protein kinase activity"/>
    <property type="evidence" value="ECO:0007669"/>
    <property type="project" value="UniProtKB-ARBA"/>
</dbReference>
<dbReference type="InterPro" id="IPR014009">
    <property type="entry name" value="PIK_FAT"/>
</dbReference>
<dbReference type="InterPro" id="IPR016024">
    <property type="entry name" value="ARM-type_fold"/>
</dbReference>
<dbReference type="GO" id="GO:0005634">
    <property type="term" value="C:nucleus"/>
    <property type="evidence" value="ECO:0007669"/>
    <property type="project" value="TreeGrafter"/>
</dbReference>